<reference evidence="3 4" key="1">
    <citation type="journal article" date="2016" name="Sci. Rep.">
        <title>Metabolic traits of an uncultured archaeal lineage -MSBL1- from brine pools of the Red Sea.</title>
        <authorList>
            <person name="Mwirichia R."/>
            <person name="Alam I."/>
            <person name="Rashid M."/>
            <person name="Vinu M."/>
            <person name="Ba-Alawi W."/>
            <person name="Anthony Kamau A."/>
            <person name="Kamanda Ngugi D."/>
            <person name="Goker M."/>
            <person name="Klenk H.P."/>
            <person name="Bajic V."/>
            <person name="Stingl U."/>
        </authorList>
    </citation>
    <scope>NUCLEOTIDE SEQUENCE [LARGE SCALE GENOMIC DNA]</scope>
    <source>
        <strain evidence="3">SCGC-AAA259A05</strain>
    </source>
</reference>
<dbReference type="EMBL" id="LHXJ01000003">
    <property type="protein sequence ID" value="KXA91650.1"/>
    <property type="molecule type" value="Genomic_DNA"/>
</dbReference>
<evidence type="ECO:0000259" key="2">
    <source>
        <dbReference type="Pfam" id="PF25087"/>
    </source>
</evidence>
<dbReference type="InterPro" id="IPR029044">
    <property type="entry name" value="Nucleotide-diphossugar_trans"/>
</dbReference>
<dbReference type="AlphaFoldDB" id="A0A133UBX0"/>
<organism evidence="3 4">
    <name type="scientific">candidate division MSBL1 archaeon SCGC-AAA259A05</name>
    <dbReference type="NCBI Taxonomy" id="1698259"/>
    <lineage>
        <taxon>Archaea</taxon>
        <taxon>Methanobacteriati</taxon>
        <taxon>Methanobacteriota</taxon>
        <taxon>candidate division MSBL1</taxon>
    </lineage>
</organism>
<dbReference type="PANTHER" id="PTHR42883">
    <property type="entry name" value="GLUCOSE-1-PHOSPHATE THYMIDYLTRANSFERASE"/>
    <property type="match status" value="1"/>
</dbReference>
<dbReference type="InterPro" id="IPR005835">
    <property type="entry name" value="NTP_transferase_dom"/>
</dbReference>
<dbReference type="PATRIC" id="fig|1698259.3.peg.581"/>
<sequence>MKGIVLHGGHGTRLRPLTHTGPKQLIPVANKPISQYVLEDLKESGIEDIAIVVGHIQPEEVKDKYGDGRELGLNITYIKQEEPKGIAQAVGLCEDFVGEERFVVYLGDNLIKDEISRLVDKFDNSDSEALIFLNEVEDPTKFGVAEFDEKDELVNLIEKPDDPPSNYALTGIYFFTPKVFEMINQLEPSWRGELEITEAIQMLLDEGYEVEYDVVEGWWKDTGTPRDVLAANRLILDDDFQPELEGEIEDRSQLQGRVSLGENSKVEANAKIRGPVVIGKNSVIKSGVYIGPYTSIGNNVKIKNGEIENSILMDNCLVDIDERILNSLIGNKCEITAKNSKPTGKSLVIGDSSKLRI</sequence>
<dbReference type="InterPro" id="IPR056729">
    <property type="entry name" value="GMPPB_C"/>
</dbReference>
<evidence type="ECO:0000313" key="4">
    <source>
        <dbReference type="Proteomes" id="UP000070163"/>
    </source>
</evidence>
<dbReference type="Proteomes" id="UP000070163">
    <property type="component" value="Unassembled WGS sequence"/>
</dbReference>
<feature type="domain" description="Nucleotidyl transferase" evidence="1">
    <location>
        <begin position="2"/>
        <end position="236"/>
    </location>
</feature>
<dbReference type="PANTHER" id="PTHR42883:SF2">
    <property type="entry name" value="THYMIDYLYLTRANSFERASE"/>
    <property type="match status" value="1"/>
</dbReference>
<keyword evidence="4" id="KW-1185">Reference proteome</keyword>
<comment type="caution">
    <text evidence="3">The sequence shown here is derived from an EMBL/GenBank/DDBJ whole genome shotgun (WGS) entry which is preliminary data.</text>
</comment>
<keyword evidence="3" id="KW-0808">Transferase</keyword>
<dbReference type="SUPFAM" id="SSF53448">
    <property type="entry name" value="Nucleotide-diphospho-sugar transferases"/>
    <property type="match status" value="1"/>
</dbReference>
<accession>A0A133UBX0</accession>
<feature type="domain" description="Mannose-1-phosphate guanyltransferase C-terminal" evidence="2">
    <location>
        <begin position="272"/>
        <end position="337"/>
    </location>
</feature>
<dbReference type="GO" id="GO:0016740">
    <property type="term" value="F:transferase activity"/>
    <property type="evidence" value="ECO:0007669"/>
    <property type="project" value="UniProtKB-KW"/>
</dbReference>
<evidence type="ECO:0000313" key="3">
    <source>
        <dbReference type="EMBL" id="KXA91650.1"/>
    </source>
</evidence>
<dbReference type="CDD" id="cd04189">
    <property type="entry name" value="G1P_TT_long"/>
    <property type="match status" value="1"/>
</dbReference>
<dbReference type="Gene3D" id="2.160.10.10">
    <property type="entry name" value="Hexapeptide repeat proteins"/>
    <property type="match status" value="1"/>
</dbReference>
<proteinExistence type="predicted"/>
<evidence type="ECO:0000259" key="1">
    <source>
        <dbReference type="Pfam" id="PF00483"/>
    </source>
</evidence>
<dbReference type="Pfam" id="PF00483">
    <property type="entry name" value="NTP_transferase"/>
    <property type="match status" value="1"/>
</dbReference>
<gene>
    <name evidence="3" type="ORF">AKJ57_00400</name>
</gene>
<name>A0A133UBX0_9EURY</name>
<dbReference type="Gene3D" id="3.90.550.10">
    <property type="entry name" value="Spore Coat Polysaccharide Biosynthesis Protein SpsA, Chain A"/>
    <property type="match status" value="1"/>
</dbReference>
<dbReference type="InterPro" id="IPR005908">
    <property type="entry name" value="G1P_thy_trans_l"/>
</dbReference>
<dbReference type="NCBIfam" id="TIGR01208">
    <property type="entry name" value="rmlA_long"/>
    <property type="match status" value="1"/>
</dbReference>
<protein>
    <submittedName>
        <fullName evidence="3">Glucose-1-phosphate thymidylyltransferase</fullName>
    </submittedName>
</protein>
<dbReference type="Pfam" id="PF25087">
    <property type="entry name" value="GMPPB_C"/>
    <property type="match status" value="1"/>
</dbReference>